<evidence type="ECO:0000256" key="5">
    <source>
        <dbReference type="ARBA" id="ARBA00023098"/>
    </source>
</evidence>
<dbReference type="InterPro" id="IPR000073">
    <property type="entry name" value="AB_hydrolase_1"/>
</dbReference>
<dbReference type="InterPro" id="IPR029058">
    <property type="entry name" value="AB_hydrolase_fold"/>
</dbReference>
<evidence type="ECO:0000256" key="3">
    <source>
        <dbReference type="ARBA" id="ARBA00022801"/>
    </source>
</evidence>
<keyword evidence="9" id="KW-1185">Reference proteome</keyword>
<comment type="similarity">
    <text evidence="1">Belongs to the AB hydrolase superfamily. Lipase family.</text>
</comment>
<dbReference type="AlphaFoldDB" id="T1GYY1"/>
<dbReference type="STRING" id="36166.T1GYY1"/>
<keyword evidence="2" id="KW-0732">Signal</keyword>
<evidence type="ECO:0000256" key="6">
    <source>
        <dbReference type="ARBA" id="ARBA00023180"/>
    </source>
</evidence>
<accession>T1GYY1</accession>
<evidence type="ECO:0000256" key="2">
    <source>
        <dbReference type="ARBA" id="ARBA00022729"/>
    </source>
</evidence>
<dbReference type="SUPFAM" id="SSF53474">
    <property type="entry name" value="alpha/beta-Hydrolases"/>
    <property type="match status" value="1"/>
</dbReference>
<organism evidence="8 9">
    <name type="scientific">Megaselia scalaris</name>
    <name type="common">Humpbacked fly</name>
    <name type="synonym">Phora scalaris</name>
    <dbReference type="NCBI Taxonomy" id="36166"/>
    <lineage>
        <taxon>Eukaryota</taxon>
        <taxon>Metazoa</taxon>
        <taxon>Ecdysozoa</taxon>
        <taxon>Arthropoda</taxon>
        <taxon>Hexapoda</taxon>
        <taxon>Insecta</taxon>
        <taxon>Pterygota</taxon>
        <taxon>Neoptera</taxon>
        <taxon>Endopterygota</taxon>
        <taxon>Diptera</taxon>
        <taxon>Brachycera</taxon>
        <taxon>Muscomorpha</taxon>
        <taxon>Platypezoidea</taxon>
        <taxon>Phoridae</taxon>
        <taxon>Megaseliini</taxon>
        <taxon>Megaselia</taxon>
    </lineage>
</organism>
<evidence type="ECO:0000313" key="8">
    <source>
        <dbReference type="EnsemblMetazoa" id="MESCA009069-PA"/>
    </source>
</evidence>
<keyword evidence="6" id="KW-0325">Glycoprotein</keyword>
<protein>
    <recommendedName>
        <fullName evidence="7">AB hydrolase-1 domain-containing protein</fullName>
    </recommendedName>
</protein>
<dbReference type="GO" id="GO:0016787">
    <property type="term" value="F:hydrolase activity"/>
    <property type="evidence" value="ECO:0007669"/>
    <property type="project" value="UniProtKB-KW"/>
</dbReference>
<name>T1GYY1_MEGSC</name>
<dbReference type="Pfam" id="PF00561">
    <property type="entry name" value="Abhydrolase_1"/>
    <property type="match status" value="1"/>
</dbReference>
<reference evidence="9" key="1">
    <citation type="submission" date="2013-02" db="EMBL/GenBank/DDBJ databases">
        <authorList>
            <person name="Hughes D."/>
        </authorList>
    </citation>
    <scope>NUCLEOTIDE SEQUENCE</scope>
    <source>
        <strain>Durham</strain>
        <strain evidence="9">NC isolate 2 -- Noor lab</strain>
    </source>
</reference>
<dbReference type="Gene3D" id="3.40.50.1820">
    <property type="entry name" value="alpha/beta hydrolase"/>
    <property type="match status" value="1"/>
</dbReference>
<dbReference type="EnsemblMetazoa" id="MESCA009069-RA">
    <property type="protein sequence ID" value="MESCA009069-PA"/>
    <property type="gene ID" value="MESCA009069"/>
</dbReference>
<reference evidence="8" key="2">
    <citation type="submission" date="2015-06" db="UniProtKB">
        <authorList>
            <consortium name="EnsemblMetazoa"/>
        </authorList>
    </citation>
    <scope>IDENTIFICATION</scope>
</reference>
<sequence>YILADLGYDVWLGNARGNRYSKGHNTLSVESEAFWDFSWHEIGYYDLPAMINYVLNTTNNDKLHYIGHSQGCTSFFVMCATRPEFNNKIISMQALAPAVYMSETKEHPYLRIVELYLKNPVITRNKGLLNGEFKQICKMSSDTLKTCMEAIFSVIGRNKKEFNLKMFPVVLGHYPAGSSAKQIRHFLQIINTGRFAEYDYGTSENLFKYRQFLPPIYNMTRVTAPIYIHYSANDLLVNQIDVEHLYEDLVNPMGKYLVPMKEFNHMDFLWAINA</sequence>
<dbReference type="OMA" id="LCVFINR"/>
<keyword evidence="5" id="KW-0443">Lipid metabolism</keyword>
<evidence type="ECO:0000256" key="4">
    <source>
        <dbReference type="ARBA" id="ARBA00022963"/>
    </source>
</evidence>
<feature type="domain" description="AB hydrolase-1" evidence="7">
    <location>
        <begin position="3"/>
        <end position="106"/>
    </location>
</feature>
<evidence type="ECO:0000256" key="1">
    <source>
        <dbReference type="ARBA" id="ARBA00010701"/>
    </source>
</evidence>
<keyword evidence="4" id="KW-0442">Lipid degradation</keyword>
<evidence type="ECO:0000313" key="9">
    <source>
        <dbReference type="Proteomes" id="UP000015102"/>
    </source>
</evidence>
<dbReference type="GO" id="GO:0016042">
    <property type="term" value="P:lipid catabolic process"/>
    <property type="evidence" value="ECO:0007669"/>
    <property type="project" value="UniProtKB-KW"/>
</dbReference>
<dbReference type="EMBL" id="CAQQ02051168">
    <property type="status" value="NOT_ANNOTATED_CDS"/>
    <property type="molecule type" value="Genomic_DNA"/>
</dbReference>
<evidence type="ECO:0000259" key="7">
    <source>
        <dbReference type="Pfam" id="PF00561"/>
    </source>
</evidence>
<dbReference type="PANTHER" id="PTHR11005">
    <property type="entry name" value="LYSOSOMAL ACID LIPASE-RELATED"/>
    <property type="match status" value="1"/>
</dbReference>
<dbReference type="FunFam" id="3.40.50.1820:FF:000057">
    <property type="entry name" value="Lipase"/>
    <property type="match status" value="1"/>
</dbReference>
<proteinExistence type="inferred from homology"/>
<dbReference type="HOGENOM" id="CLU_010974_0_1_1"/>
<dbReference type="Proteomes" id="UP000015102">
    <property type="component" value="Unassembled WGS sequence"/>
</dbReference>
<keyword evidence="3" id="KW-0378">Hydrolase</keyword>